<dbReference type="InterPro" id="IPR052895">
    <property type="entry name" value="HetReg/Transcr_Mod"/>
</dbReference>
<reference evidence="2" key="1">
    <citation type="journal article" date="2020" name="Stud. Mycol.">
        <title>101 Dothideomycetes genomes: a test case for predicting lifestyles and emergence of pathogens.</title>
        <authorList>
            <person name="Haridas S."/>
            <person name="Albert R."/>
            <person name="Binder M."/>
            <person name="Bloem J."/>
            <person name="Labutti K."/>
            <person name="Salamov A."/>
            <person name="Andreopoulos B."/>
            <person name="Baker S."/>
            <person name="Barry K."/>
            <person name="Bills G."/>
            <person name="Bluhm B."/>
            <person name="Cannon C."/>
            <person name="Castanera R."/>
            <person name="Culley D."/>
            <person name="Daum C."/>
            <person name="Ezra D."/>
            <person name="Gonzalez J."/>
            <person name="Henrissat B."/>
            <person name="Kuo A."/>
            <person name="Liang C."/>
            <person name="Lipzen A."/>
            <person name="Lutzoni F."/>
            <person name="Magnuson J."/>
            <person name="Mondo S."/>
            <person name="Nolan M."/>
            <person name="Ohm R."/>
            <person name="Pangilinan J."/>
            <person name="Park H.-J."/>
            <person name="Ramirez L."/>
            <person name="Alfaro M."/>
            <person name="Sun H."/>
            <person name="Tritt A."/>
            <person name="Yoshinaga Y."/>
            <person name="Zwiers L.-H."/>
            <person name="Turgeon B."/>
            <person name="Goodwin S."/>
            <person name="Spatafora J."/>
            <person name="Crous P."/>
            <person name="Grigoriev I."/>
        </authorList>
    </citation>
    <scope>NUCLEOTIDE SEQUENCE</scope>
    <source>
        <strain evidence="2">CBS 627.86</strain>
    </source>
</reference>
<feature type="domain" description="Heterokaryon incompatibility" evidence="1">
    <location>
        <begin position="91"/>
        <end position="251"/>
    </location>
</feature>
<dbReference type="Pfam" id="PF26639">
    <property type="entry name" value="Het-6_barrel"/>
    <property type="match status" value="1"/>
</dbReference>
<sequence length="688" mass="78536">MPICLSASSTPPSNTGAFSFLALSQQRNTLSMAPYQYTPLEEGQIRLIILLPADRLNAEIRIRLVTTRLDTAAQFDPDAQADNDPLLSLPFNALSYVWGSEHDPVEVTVFDVTDNILGSLYVTQNLASALRRLWYETQPRLLWIDAICINQQDIPERSEQVQKMGDIYRVAPRVIVWLGEGHIETISGLQYIAWLGTQIEYTFGTSHQTIRPSSTATDTTIGTSMELELDDQNASNVWKVLYNDWFGRLWVQPEVILARNVVILCGDCLMNWNMVSRGITLLYHRPLSYTKDFHTRLQREKPDQFIQRDRAYLIFFNRGNVITDRYTLDAMKLGSRYACKDERDKVFAVRSLSSQLRAWVTADYSKSAAEIYTQLSIRSILKTRRLDLVAEAQLSTTRNDAPTWVPNWAVAHDARKELPFKSSDCAGFQGAIVENRVLRLAGVTLSEVYSTAKVNDPGLAQNLGVIFSALREFVKSLEQVKQLSDPETYPLDAYCRILSLGLCRENVVPPDTALPTHTQFREFVLIACKYNEEQQLDETPPYFREVYDRIFWTLRDWALLRTAAGHLGLGPRDIQRGDIVCVLLGADWPFVLRETTEGRHKVVGKCFLDGFMHGEALFGPLPDDWEIVWDRHKGGRRVKRNKNTGGIVPFHDDRWKHDAYPEADEVNPELTAEFFQERGVPIEYFELI</sequence>
<organism evidence="2 3">
    <name type="scientific">Lophiotrema nucula</name>
    <dbReference type="NCBI Taxonomy" id="690887"/>
    <lineage>
        <taxon>Eukaryota</taxon>
        <taxon>Fungi</taxon>
        <taxon>Dikarya</taxon>
        <taxon>Ascomycota</taxon>
        <taxon>Pezizomycotina</taxon>
        <taxon>Dothideomycetes</taxon>
        <taxon>Pleosporomycetidae</taxon>
        <taxon>Pleosporales</taxon>
        <taxon>Lophiotremataceae</taxon>
        <taxon>Lophiotrema</taxon>
    </lineage>
</organism>
<evidence type="ECO:0000259" key="1">
    <source>
        <dbReference type="Pfam" id="PF06985"/>
    </source>
</evidence>
<dbReference type="PANTHER" id="PTHR24148">
    <property type="entry name" value="ANKYRIN REPEAT DOMAIN-CONTAINING PROTEIN 39 HOMOLOG-RELATED"/>
    <property type="match status" value="1"/>
</dbReference>
<keyword evidence="3" id="KW-1185">Reference proteome</keyword>
<dbReference type="PANTHER" id="PTHR24148:SF64">
    <property type="entry name" value="HETEROKARYON INCOMPATIBILITY DOMAIN-CONTAINING PROTEIN"/>
    <property type="match status" value="1"/>
</dbReference>
<evidence type="ECO:0000313" key="3">
    <source>
        <dbReference type="Proteomes" id="UP000799770"/>
    </source>
</evidence>
<dbReference type="Pfam" id="PF06985">
    <property type="entry name" value="HET"/>
    <property type="match status" value="1"/>
</dbReference>
<dbReference type="AlphaFoldDB" id="A0A6A5ZTQ6"/>
<dbReference type="OrthoDB" id="4850726at2759"/>
<accession>A0A6A5ZTQ6</accession>
<name>A0A6A5ZTQ6_9PLEO</name>
<dbReference type="InterPro" id="IPR010730">
    <property type="entry name" value="HET"/>
</dbReference>
<dbReference type="EMBL" id="ML977311">
    <property type="protein sequence ID" value="KAF2122217.1"/>
    <property type="molecule type" value="Genomic_DNA"/>
</dbReference>
<protein>
    <submittedName>
        <fullName evidence="2">Heterokaryon incompatibility protein-domain-containing protein</fullName>
    </submittedName>
</protein>
<proteinExistence type="predicted"/>
<evidence type="ECO:0000313" key="2">
    <source>
        <dbReference type="EMBL" id="KAF2122217.1"/>
    </source>
</evidence>
<gene>
    <name evidence="2" type="ORF">BDV96DRAFT_627342</name>
</gene>
<dbReference type="Proteomes" id="UP000799770">
    <property type="component" value="Unassembled WGS sequence"/>
</dbReference>